<organism evidence="1">
    <name type="scientific">marine sediment metagenome</name>
    <dbReference type="NCBI Taxonomy" id="412755"/>
    <lineage>
        <taxon>unclassified sequences</taxon>
        <taxon>metagenomes</taxon>
        <taxon>ecological metagenomes</taxon>
    </lineage>
</organism>
<dbReference type="EMBL" id="LAZR01006955">
    <property type="protein sequence ID" value="KKM88465.1"/>
    <property type="molecule type" value="Genomic_DNA"/>
</dbReference>
<comment type="caution">
    <text evidence="1">The sequence shown here is derived from an EMBL/GenBank/DDBJ whole genome shotgun (WGS) entry which is preliminary data.</text>
</comment>
<dbReference type="AlphaFoldDB" id="A0A0F9NI32"/>
<accession>A0A0F9NI32</accession>
<evidence type="ECO:0000313" key="1">
    <source>
        <dbReference type="EMBL" id="KKM88465.1"/>
    </source>
</evidence>
<reference evidence="1" key="1">
    <citation type="journal article" date="2015" name="Nature">
        <title>Complex archaea that bridge the gap between prokaryotes and eukaryotes.</title>
        <authorList>
            <person name="Spang A."/>
            <person name="Saw J.H."/>
            <person name="Jorgensen S.L."/>
            <person name="Zaremba-Niedzwiedzka K."/>
            <person name="Martijn J."/>
            <person name="Lind A.E."/>
            <person name="van Eijk R."/>
            <person name="Schleper C."/>
            <person name="Guy L."/>
            <person name="Ettema T.J."/>
        </authorList>
    </citation>
    <scope>NUCLEOTIDE SEQUENCE</scope>
</reference>
<name>A0A0F9NI32_9ZZZZ</name>
<gene>
    <name evidence="1" type="ORF">LCGC14_1258400</name>
</gene>
<sequence length="82" mass="9250">MCYHGGVMAELGCEMLVTHKAYPLVKDKIEERLRFALEAAGATDIVVYERDHIYIKPFLDEESGETLGGYWAWSIRAEGVKA</sequence>
<proteinExistence type="predicted"/>
<protein>
    <submittedName>
        <fullName evidence="1">Uncharacterized protein</fullName>
    </submittedName>
</protein>